<dbReference type="InterPro" id="IPR003439">
    <property type="entry name" value="ABC_transporter-like_ATP-bd"/>
</dbReference>
<dbReference type="PROSITE" id="PS50929">
    <property type="entry name" value="ABC_TM1F"/>
    <property type="match status" value="2"/>
</dbReference>
<comment type="subcellular location">
    <subcellularLocation>
        <location evidence="1">Vacuole membrane</location>
        <topology evidence="1">Multi-pass membrane protein</topology>
    </subcellularLocation>
</comment>
<dbReference type="InterPro" id="IPR003593">
    <property type="entry name" value="AAA+_ATPase"/>
</dbReference>
<dbReference type="FunFam" id="1.20.1560.10:FF:000063">
    <property type="entry name" value="Multidrug resistance protein ABC transporter"/>
    <property type="match status" value="1"/>
</dbReference>
<evidence type="ECO:0000313" key="14">
    <source>
        <dbReference type="Proteomes" id="UP000794436"/>
    </source>
</evidence>
<keyword evidence="7" id="KW-0067">ATP-binding</keyword>
<dbReference type="InterPro" id="IPR011527">
    <property type="entry name" value="ABC1_TM_dom"/>
</dbReference>
<evidence type="ECO:0000256" key="8">
    <source>
        <dbReference type="ARBA" id="ARBA00022989"/>
    </source>
</evidence>
<feature type="transmembrane region" description="Helical" evidence="10">
    <location>
        <begin position="220"/>
        <end position="238"/>
    </location>
</feature>
<comment type="similarity">
    <text evidence="2">Belongs to the ABC transporter superfamily. ABCC family. Conjugate transporter (TC 3.A.1.208) subfamily.</text>
</comment>
<evidence type="ECO:0000256" key="2">
    <source>
        <dbReference type="ARBA" id="ARBA00009726"/>
    </source>
</evidence>
<gene>
    <name evidence="13" type="ORF">Poli38472_001281</name>
</gene>
<keyword evidence="5" id="KW-0677">Repeat</keyword>
<dbReference type="SMART" id="SM00382">
    <property type="entry name" value="AAA"/>
    <property type="match status" value="2"/>
</dbReference>
<dbReference type="InterPro" id="IPR036640">
    <property type="entry name" value="ABC1_TM_sf"/>
</dbReference>
<keyword evidence="8 10" id="KW-1133">Transmembrane helix</keyword>
<keyword evidence="14" id="KW-1185">Reference proteome</keyword>
<evidence type="ECO:0000256" key="1">
    <source>
        <dbReference type="ARBA" id="ARBA00004128"/>
    </source>
</evidence>
<feature type="transmembrane region" description="Helical" evidence="10">
    <location>
        <begin position="706"/>
        <end position="729"/>
    </location>
</feature>
<dbReference type="PROSITE" id="PS00211">
    <property type="entry name" value="ABC_TRANSPORTER_1"/>
    <property type="match status" value="1"/>
</dbReference>
<dbReference type="InterPro" id="IPR017871">
    <property type="entry name" value="ABC_transporter-like_CS"/>
</dbReference>
<evidence type="ECO:0000256" key="3">
    <source>
        <dbReference type="ARBA" id="ARBA00022448"/>
    </source>
</evidence>
<feature type="transmembrane region" description="Helical" evidence="10">
    <location>
        <begin position="321"/>
        <end position="348"/>
    </location>
</feature>
<dbReference type="GO" id="GO:0140359">
    <property type="term" value="F:ABC-type transporter activity"/>
    <property type="evidence" value="ECO:0007669"/>
    <property type="project" value="InterPro"/>
</dbReference>
<feature type="transmembrane region" description="Helical" evidence="10">
    <location>
        <begin position="244"/>
        <end position="267"/>
    </location>
</feature>
<dbReference type="PANTHER" id="PTHR24223:SF443">
    <property type="entry name" value="MULTIDRUG-RESISTANCE LIKE PROTEIN 1, ISOFORM I"/>
    <property type="match status" value="1"/>
</dbReference>
<evidence type="ECO:0000256" key="4">
    <source>
        <dbReference type="ARBA" id="ARBA00022692"/>
    </source>
</evidence>
<dbReference type="InterPro" id="IPR050173">
    <property type="entry name" value="ABC_transporter_C-like"/>
</dbReference>
<dbReference type="PROSITE" id="PS50893">
    <property type="entry name" value="ABC_TRANSPORTER_2"/>
    <property type="match status" value="2"/>
</dbReference>
<dbReference type="InterPro" id="IPR044726">
    <property type="entry name" value="ABCC_6TM_D2"/>
</dbReference>
<dbReference type="Gene3D" id="1.20.1560.10">
    <property type="entry name" value="ABC transporter type 1, transmembrane domain"/>
    <property type="match status" value="2"/>
</dbReference>
<evidence type="ECO:0000256" key="5">
    <source>
        <dbReference type="ARBA" id="ARBA00022737"/>
    </source>
</evidence>
<dbReference type="CDD" id="cd03244">
    <property type="entry name" value="ABCC_MRP_domain2"/>
    <property type="match status" value="1"/>
</dbReference>
<dbReference type="CDD" id="cd18579">
    <property type="entry name" value="ABC_6TM_ABCC_D1"/>
    <property type="match status" value="1"/>
</dbReference>
<proteinExistence type="inferred from homology"/>
<feature type="domain" description="ABC transmembrane type-1" evidence="12">
    <location>
        <begin position="105"/>
        <end position="386"/>
    </location>
</feature>
<feature type="transmembrane region" description="Helical" evidence="10">
    <location>
        <begin position="100"/>
        <end position="123"/>
    </location>
</feature>
<feature type="transmembrane region" description="Helical" evidence="10">
    <location>
        <begin position="946"/>
        <end position="968"/>
    </location>
</feature>
<feature type="domain" description="ABC transporter" evidence="11">
    <location>
        <begin position="1034"/>
        <end position="1268"/>
    </location>
</feature>
<dbReference type="GO" id="GO:0005774">
    <property type="term" value="C:vacuolar membrane"/>
    <property type="evidence" value="ECO:0007669"/>
    <property type="project" value="UniProtKB-SubCell"/>
</dbReference>
<keyword evidence="3" id="KW-0813">Transport</keyword>
<dbReference type="GO" id="GO:0016887">
    <property type="term" value="F:ATP hydrolysis activity"/>
    <property type="evidence" value="ECO:0007669"/>
    <property type="project" value="InterPro"/>
</dbReference>
<dbReference type="Gene3D" id="3.40.50.300">
    <property type="entry name" value="P-loop containing nucleotide triphosphate hydrolases"/>
    <property type="match status" value="2"/>
</dbReference>
<dbReference type="FunFam" id="3.40.50.300:FF:000973">
    <property type="entry name" value="Multidrug resistance-associated protein 4"/>
    <property type="match status" value="1"/>
</dbReference>
<evidence type="ECO:0000256" key="10">
    <source>
        <dbReference type="SAM" id="Phobius"/>
    </source>
</evidence>
<dbReference type="GO" id="GO:0005524">
    <property type="term" value="F:ATP binding"/>
    <property type="evidence" value="ECO:0007669"/>
    <property type="project" value="UniProtKB-KW"/>
</dbReference>
<feature type="transmembrane region" description="Helical" evidence="10">
    <location>
        <begin position="846"/>
        <end position="867"/>
    </location>
</feature>
<keyword evidence="9 10" id="KW-0472">Membrane</keyword>
<dbReference type="Pfam" id="PF00664">
    <property type="entry name" value="ABC_membrane"/>
    <property type="match status" value="2"/>
</dbReference>
<dbReference type="CDD" id="cd18580">
    <property type="entry name" value="ABC_6TM_ABCC_D2"/>
    <property type="match status" value="1"/>
</dbReference>
<dbReference type="Proteomes" id="UP000794436">
    <property type="component" value="Unassembled WGS sequence"/>
</dbReference>
<feature type="domain" description="ABC transporter" evidence="11">
    <location>
        <begin position="437"/>
        <end position="665"/>
    </location>
</feature>
<evidence type="ECO:0000256" key="9">
    <source>
        <dbReference type="ARBA" id="ARBA00023136"/>
    </source>
</evidence>
<dbReference type="CDD" id="cd03250">
    <property type="entry name" value="ABCC_MRP_domain1"/>
    <property type="match status" value="1"/>
</dbReference>
<organism evidence="13 14">
    <name type="scientific">Pythium oligandrum</name>
    <name type="common">Mycoparasitic fungus</name>
    <dbReference type="NCBI Taxonomy" id="41045"/>
    <lineage>
        <taxon>Eukaryota</taxon>
        <taxon>Sar</taxon>
        <taxon>Stramenopiles</taxon>
        <taxon>Oomycota</taxon>
        <taxon>Peronosporomycetes</taxon>
        <taxon>Pythiales</taxon>
        <taxon>Pythiaceae</taxon>
        <taxon>Pythium</taxon>
    </lineage>
</organism>
<dbReference type="EMBL" id="SPLM01000001">
    <property type="protein sequence ID" value="TMW69125.1"/>
    <property type="molecule type" value="Genomic_DNA"/>
</dbReference>
<evidence type="ECO:0000259" key="12">
    <source>
        <dbReference type="PROSITE" id="PS50929"/>
    </source>
</evidence>
<protein>
    <submittedName>
        <fullName evidence="13">Uncharacterized protein</fullName>
    </submittedName>
</protein>
<evidence type="ECO:0000313" key="13">
    <source>
        <dbReference type="EMBL" id="TMW69125.1"/>
    </source>
</evidence>
<evidence type="ECO:0000256" key="6">
    <source>
        <dbReference type="ARBA" id="ARBA00022741"/>
    </source>
</evidence>
<dbReference type="InterPro" id="IPR027417">
    <property type="entry name" value="P-loop_NTPase"/>
</dbReference>
<evidence type="ECO:0000256" key="7">
    <source>
        <dbReference type="ARBA" id="ARBA00022840"/>
    </source>
</evidence>
<dbReference type="AlphaFoldDB" id="A0A8K1CUW8"/>
<dbReference type="InterPro" id="IPR044746">
    <property type="entry name" value="ABCC_6TM_D1"/>
</dbReference>
<accession>A0A8K1CUW8</accession>
<dbReference type="OrthoDB" id="122819at2759"/>
<dbReference type="SUPFAM" id="SSF90123">
    <property type="entry name" value="ABC transporter transmembrane region"/>
    <property type="match status" value="2"/>
</dbReference>
<evidence type="ECO:0000259" key="11">
    <source>
        <dbReference type="PROSITE" id="PS50893"/>
    </source>
</evidence>
<dbReference type="SUPFAM" id="SSF52540">
    <property type="entry name" value="P-loop containing nucleoside triphosphate hydrolases"/>
    <property type="match status" value="2"/>
</dbReference>
<comment type="caution">
    <text evidence="13">The sequence shown here is derived from an EMBL/GenBank/DDBJ whole genome shotgun (WGS) entry which is preliminary data.</text>
</comment>
<keyword evidence="4 10" id="KW-0812">Transmembrane</keyword>
<dbReference type="PANTHER" id="PTHR24223">
    <property type="entry name" value="ATP-BINDING CASSETTE SUB-FAMILY C"/>
    <property type="match status" value="1"/>
</dbReference>
<dbReference type="FunFam" id="3.40.50.300:FF:000610">
    <property type="entry name" value="Multidrug resistance-associated ABC transporter"/>
    <property type="match status" value="1"/>
</dbReference>
<dbReference type="Pfam" id="PF00005">
    <property type="entry name" value="ABC_tran"/>
    <property type="match status" value="2"/>
</dbReference>
<sequence>MPTPTAPLLRGDARTASYATFPQKAANARANTSYAKASWFSRLVFGYAKPVMDIGHTRQLNEDDLWQLEGENRTSVAYAKYKRAYVRYNKSVYRAILSTYGAPIVFCGLGSFTMAACAIFAPIVLQHVIDAFSAPVLDVEDLAWWLGTFLLSRLVNAFCDAHVNFQTQLWILRLTVSLKSLLFEKTMRRSLQSRNDNGMIDVSNLFTSDMTSIIWASSQINMLWILPIQITVIVYLLYTLLDIAAFAGLGVILLSMGLNTLVARGYMSAFADIMTYKDRRMKDVKEAFGAIQIVKLNAWEDQFFDRIQVWRQLEMKAIAKYLYLMGMITFLFWSAPLAVSATSFVTYAVVLEQELTPAKVFTAMVLFNSIRMPLFSLSNVLQTSAQARISLQRMVTYLNTTDIDESCVSHDAESYEKDTMISIEQADFGWKTSPEAFEVVDEGKAETEQNGIQRLVLRGVDLEIRKGDFVVVHGPVGAGKSSLLAAMLGELPCTNGKVFVRTHKVAYYSQQPWIQNLTIRDNILFGLPFNAKKYERVLDACGLVKDLEQFPAGDKTEIGQKGVNLSGGQKARVSLARACYADADIYILDSPLAAVDAVVQSEIFNKCLCGLLESKTVVLVTHLHDVIESKAVNVKISISSNGTVDVERHERTQKRQQYATVHGEVSLGEQLTEKTIDGEKIVPSGSLVEDEVREDGRVAWDVYMSYLDALGGISFGVFFTLVLISWLAFQVSTDLWLSHWTSMNPTSGHLVSVAYNVTVYSILGVGAALFGLLYSMTLAYAGVKAARTIFDSMTRSLLRAPLRFFDSNPIGRILNRYTEDISTIDFQLSFNYFGVLTYGVKMLMQLATAVYVIKWIGVVFIPLAYVYARLAVYYMNSCREVSRILKVSASPILSHLSQTEEGVAVIRAFGSSYVERAVHENFKRIDGNNRVWYAETLVNQWFSVRIQMIGFAVVLVVVSSLLVLHEYLSPGLVGLAFMYAVNIDEEMSYIVKMWARIEILMVSPERVSEYIGIKPEGRRVTKDVSLIWPQTGSLSFDNVVFAYKPGGDPVLKGLSFSIQHNEKIGIVGRTGAGKSSLTMALFRINELESGRIIIDGQDISAVNLQALRSRMSIIPQVPVLFKGSMRAYMDPFGEYDDADIWQAFDKIGLKDMISALDGKLNHELSENGENFSVGERQMLCLARALLRRSRVVVMDEATASIDLATEQKLQAMIQREFVDATVLTIAHRLATVLDSDRILVLSDGRVVEFDTPKRLARLEGGVFRELAQEGGYLQRLLA</sequence>
<name>A0A8K1CUW8_PYTOL</name>
<feature type="transmembrane region" description="Helical" evidence="10">
    <location>
        <begin position="749"/>
        <end position="774"/>
    </location>
</feature>
<keyword evidence="6" id="KW-0547">Nucleotide-binding</keyword>
<reference evidence="13" key="1">
    <citation type="submission" date="2019-03" db="EMBL/GenBank/DDBJ databases">
        <title>Long read genome sequence of the mycoparasitic Pythium oligandrum ATCC 38472 isolated from sugarbeet rhizosphere.</title>
        <authorList>
            <person name="Gaulin E."/>
        </authorList>
    </citation>
    <scope>NUCLEOTIDE SEQUENCE</scope>
    <source>
        <strain evidence="13">ATCC 38472_TT</strain>
    </source>
</reference>
<feature type="domain" description="ABC transmembrane type-1" evidence="12">
    <location>
        <begin position="717"/>
        <end position="983"/>
    </location>
</feature>